<dbReference type="PANTHER" id="PTHR33908:SF11">
    <property type="entry name" value="MEMBRANE PROTEIN"/>
    <property type="match status" value="1"/>
</dbReference>
<evidence type="ECO:0000256" key="4">
    <source>
        <dbReference type="ARBA" id="ARBA00022679"/>
    </source>
</evidence>
<keyword evidence="4" id="KW-0808">Transferase</keyword>
<feature type="transmembrane region" description="Helical" evidence="8">
    <location>
        <begin position="200"/>
        <end position="219"/>
    </location>
</feature>
<feature type="transmembrane region" description="Helical" evidence="8">
    <location>
        <begin position="160"/>
        <end position="193"/>
    </location>
</feature>
<dbReference type="AlphaFoldDB" id="A0AA86T6H0"/>
<dbReference type="GO" id="GO:0016763">
    <property type="term" value="F:pentosyltransferase activity"/>
    <property type="evidence" value="ECO:0007669"/>
    <property type="project" value="TreeGrafter"/>
</dbReference>
<accession>A0AA86T6H0</accession>
<feature type="transmembrane region" description="Helical" evidence="8">
    <location>
        <begin position="367"/>
        <end position="387"/>
    </location>
</feature>
<feature type="transmembrane region" description="Helical" evidence="8">
    <location>
        <begin position="113"/>
        <end position="130"/>
    </location>
</feature>
<evidence type="ECO:0000259" key="9">
    <source>
        <dbReference type="Pfam" id="PF13231"/>
    </source>
</evidence>
<keyword evidence="3" id="KW-0328">Glycosyltransferase</keyword>
<name>A0AA86T6H0_9BACT</name>
<comment type="subcellular location">
    <subcellularLocation>
        <location evidence="1">Cell membrane</location>
        <topology evidence="1">Multi-pass membrane protein</topology>
    </subcellularLocation>
</comment>
<dbReference type="KEGG" id="nti:DNFV4_02966"/>
<dbReference type="EMBL" id="OX365700">
    <property type="protein sequence ID" value="CAI4032536.1"/>
    <property type="molecule type" value="Genomic_DNA"/>
</dbReference>
<feature type="transmembrane region" description="Helical" evidence="8">
    <location>
        <begin position="89"/>
        <end position="107"/>
    </location>
</feature>
<feature type="domain" description="Glycosyltransferase RgtA/B/C/D-like" evidence="9">
    <location>
        <begin position="63"/>
        <end position="217"/>
    </location>
</feature>
<evidence type="ECO:0000256" key="6">
    <source>
        <dbReference type="ARBA" id="ARBA00022989"/>
    </source>
</evidence>
<proteinExistence type="predicted"/>
<dbReference type="GO" id="GO:0005886">
    <property type="term" value="C:plasma membrane"/>
    <property type="evidence" value="ECO:0007669"/>
    <property type="project" value="UniProtKB-SubCell"/>
</dbReference>
<keyword evidence="11" id="KW-1185">Reference proteome</keyword>
<dbReference type="GO" id="GO:0009103">
    <property type="term" value="P:lipopolysaccharide biosynthetic process"/>
    <property type="evidence" value="ECO:0007669"/>
    <property type="project" value="UniProtKB-ARBA"/>
</dbReference>
<sequence>MHNTEKGTIAWLFLVAVIVRLAALWIVPAPPIDDSAQAAYLAGAHKLLHGEGFRDPSYPIYAPPLYGMFIAFLQSIFGEDLGPVKIVQVMVDSVTVILVFLIMREIFNARTGLLAAAVLAVYPFAIYLAISIAAEPLVTCLLAGFVLLVIYAVRLQDLRYFAAAGIVLGLATLTRGATQFLPFLLVFVLVFLIRGGKQVLISYMVCLAGFVLVISPWTVRNLVVLDDVIPVATAGGIVILMGSNETYLTIPGKTEMNEKYPPPQGIKPSEVDRYWRNAGITEHLRHLQADPIGFVTFNIAKFFRLWYATESGDNHQWTLGGNLPLYLLACVGLVIALRTQQYLVLIPLFVIGYYALLHWASLPLFRYMMPVMPYVIGLASFGALGWANQIGFVQRFPETLLSATSKQPSLDSHPER</sequence>
<gene>
    <name evidence="10" type="ORF">DNFV4_02966</name>
</gene>
<evidence type="ECO:0000256" key="7">
    <source>
        <dbReference type="ARBA" id="ARBA00023136"/>
    </source>
</evidence>
<feature type="transmembrane region" description="Helical" evidence="8">
    <location>
        <begin position="58"/>
        <end position="77"/>
    </location>
</feature>
<keyword evidence="7 8" id="KW-0472">Membrane</keyword>
<reference evidence="10" key="1">
    <citation type="submission" date="2022-10" db="EMBL/GenBank/DDBJ databases">
        <authorList>
            <person name="Koch H."/>
        </authorList>
    </citation>
    <scope>NUCLEOTIDE SEQUENCE</scope>
    <source>
        <strain evidence="10">DNF</strain>
    </source>
</reference>
<evidence type="ECO:0000256" key="1">
    <source>
        <dbReference type="ARBA" id="ARBA00004651"/>
    </source>
</evidence>
<organism evidence="10 11">
    <name type="scientific">Nitrospira tepida</name>
    <dbReference type="NCBI Taxonomy" id="2973512"/>
    <lineage>
        <taxon>Bacteria</taxon>
        <taxon>Pseudomonadati</taxon>
        <taxon>Nitrospirota</taxon>
        <taxon>Nitrospiria</taxon>
        <taxon>Nitrospirales</taxon>
        <taxon>Nitrospiraceae</taxon>
        <taxon>Nitrospira</taxon>
    </lineage>
</organism>
<keyword evidence="2" id="KW-1003">Cell membrane</keyword>
<dbReference type="Proteomes" id="UP001179121">
    <property type="component" value="Chromosome"/>
</dbReference>
<protein>
    <submittedName>
        <fullName evidence="10">Glycosyltransferase family 39 protein</fullName>
    </submittedName>
</protein>
<feature type="transmembrane region" description="Helical" evidence="8">
    <location>
        <begin position="342"/>
        <end position="361"/>
    </location>
</feature>
<keyword evidence="5 8" id="KW-0812">Transmembrane</keyword>
<evidence type="ECO:0000256" key="2">
    <source>
        <dbReference type="ARBA" id="ARBA00022475"/>
    </source>
</evidence>
<dbReference type="Pfam" id="PF13231">
    <property type="entry name" value="PMT_2"/>
    <property type="match status" value="1"/>
</dbReference>
<evidence type="ECO:0000256" key="8">
    <source>
        <dbReference type="SAM" id="Phobius"/>
    </source>
</evidence>
<feature type="transmembrane region" description="Helical" evidence="8">
    <location>
        <begin position="317"/>
        <end position="335"/>
    </location>
</feature>
<evidence type="ECO:0000313" key="10">
    <source>
        <dbReference type="EMBL" id="CAI4032536.1"/>
    </source>
</evidence>
<evidence type="ECO:0000256" key="5">
    <source>
        <dbReference type="ARBA" id="ARBA00022692"/>
    </source>
</evidence>
<dbReference type="PANTHER" id="PTHR33908">
    <property type="entry name" value="MANNOSYLTRANSFERASE YKCB-RELATED"/>
    <property type="match status" value="1"/>
</dbReference>
<feature type="transmembrane region" description="Helical" evidence="8">
    <location>
        <begin position="9"/>
        <end position="27"/>
    </location>
</feature>
<dbReference type="InterPro" id="IPR038731">
    <property type="entry name" value="RgtA/B/C-like"/>
</dbReference>
<evidence type="ECO:0000256" key="3">
    <source>
        <dbReference type="ARBA" id="ARBA00022676"/>
    </source>
</evidence>
<keyword evidence="6 8" id="KW-1133">Transmembrane helix</keyword>
<evidence type="ECO:0000313" key="11">
    <source>
        <dbReference type="Proteomes" id="UP001179121"/>
    </source>
</evidence>
<dbReference type="InterPro" id="IPR050297">
    <property type="entry name" value="LipidA_mod_glycosyltrf_83"/>
</dbReference>
<feature type="transmembrane region" description="Helical" evidence="8">
    <location>
        <begin position="137"/>
        <end position="154"/>
    </location>
</feature>